<sequence length="1139" mass="124082">MNAKPLQDAGLRGVLRDVLYDQMDPGDHYGVRLHLRGDPLMAVQRGLKLAQPASLPGLPKWKAGPNSERSRQEAKKQAGDLERGEQSAAGGVERRARDEVGDLFGEREPSIEDDEISENSEGEEVMAKPRSAEEALDLEELGAQYGAWIHACEQHYVTTLQVRPDKRRNYCGRGEGVRIASFAAELSADVPADSDQSIRWWGTLASHLLELQHCERGKARSTGLLGECRALGGATPTGGIIKMTGKREEVGDVLPARANWAQEQEAAGSGELRRKTRGKPRCDNEVRDEGVTASNMMGALAFKWLPPSAGEELRKLIEELARVGTWPWQLMVTLVSLLRTDAGGDRAIGWLPEVVKLWSKMRSECTNEWVAHMAGKWGAAVAGASALREALVRSFADEVLEWAATQVHAVTALWDLAELCDTLEPVVILEDGLRLGIPARTLHLEMLSHLGTRLIRARSAYAEPIAPGRSTCAGARRGVDFGRVALCAVLEKVSAKYEQVYARSRVDDVTTRMEGAADQSTKSALIGGDMDVAREVALKLHSRNITVRVESQAPDLGIDRGRSIAGDKGKHDKRTAQADRQVGIAKGGPAFGAAFALMDSWIRAISVGRGRKKAGLIWPRAVKKVTETDPEKRWKGITGVAGAMVNALLDLGWGPKGPWQWVSDAGEEFGGSDPAGLGGDVDISLLKQALSDAIESRQWSAAASHYAGKGLEDGADLRSARALARKFKAKGDCDKVWAQLALFVGGAWPRQRVADPGIEVEDAMRPRCGEEPETWLRRMWRCKRNGIIEESKKSEHLIERATSQEDAQPCLWLRCSLPKSWTAVSPPPEPASALFERFGEVSTRPSEDGQGFSEWLLAAGGASGGEHAADPRLRGGARGWVIAQTTELNEPMFVAGVRCALAGWRQSVNGGELTARKELLAAASGCQMIRYTADSARAMRGVLKLRRGKMPKTHVGLWCEVRELIKGKELDLVKIESHMSAKDVVDAGVDPIDYIGNVLAGDFADGIIKRAQVPRAQARALGFAERIATLVRPRGLATLKAAIEVEPSAKPSQKERREANIQKRRREKLLAETKHVITHDVDGKRYGCSRRGGRAPIFTAAAWLAEERVPVERSTASMHGATSSKAQIARRVIRLKKAT</sequence>
<feature type="region of interest" description="Disordered" evidence="1">
    <location>
        <begin position="263"/>
        <end position="284"/>
    </location>
</feature>
<organism evidence="2 3">
    <name type="scientific">Prorocentrum cordatum</name>
    <dbReference type="NCBI Taxonomy" id="2364126"/>
    <lineage>
        <taxon>Eukaryota</taxon>
        <taxon>Sar</taxon>
        <taxon>Alveolata</taxon>
        <taxon>Dinophyceae</taxon>
        <taxon>Prorocentrales</taxon>
        <taxon>Prorocentraceae</taxon>
        <taxon>Prorocentrum</taxon>
    </lineage>
</organism>
<proteinExistence type="predicted"/>
<evidence type="ECO:0000313" key="2">
    <source>
        <dbReference type="EMBL" id="CAK0818201.1"/>
    </source>
</evidence>
<keyword evidence="3" id="KW-1185">Reference proteome</keyword>
<evidence type="ECO:0008006" key="4">
    <source>
        <dbReference type="Google" id="ProtNLM"/>
    </source>
</evidence>
<name>A0ABN9RHD4_9DINO</name>
<feature type="compositionally biased region" description="Basic and acidic residues" evidence="1">
    <location>
        <begin position="68"/>
        <end position="85"/>
    </location>
</feature>
<feature type="region of interest" description="Disordered" evidence="1">
    <location>
        <begin position="53"/>
        <end position="130"/>
    </location>
</feature>
<comment type="caution">
    <text evidence="2">The sequence shown here is derived from an EMBL/GenBank/DDBJ whole genome shotgun (WGS) entry which is preliminary data.</text>
</comment>
<evidence type="ECO:0000256" key="1">
    <source>
        <dbReference type="SAM" id="MobiDB-lite"/>
    </source>
</evidence>
<reference evidence="2" key="1">
    <citation type="submission" date="2023-10" db="EMBL/GenBank/DDBJ databases">
        <authorList>
            <person name="Chen Y."/>
            <person name="Shah S."/>
            <person name="Dougan E. K."/>
            <person name="Thang M."/>
            <person name="Chan C."/>
        </authorList>
    </citation>
    <scope>NUCLEOTIDE SEQUENCE [LARGE SCALE GENOMIC DNA]</scope>
</reference>
<gene>
    <name evidence="2" type="ORF">PCOR1329_LOCUS20550</name>
</gene>
<accession>A0ABN9RHD4</accession>
<evidence type="ECO:0000313" key="3">
    <source>
        <dbReference type="Proteomes" id="UP001189429"/>
    </source>
</evidence>
<dbReference type="EMBL" id="CAUYUJ010006668">
    <property type="protein sequence ID" value="CAK0818201.1"/>
    <property type="molecule type" value="Genomic_DNA"/>
</dbReference>
<dbReference type="Proteomes" id="UP001189429">
    <property type="component" value="Unassembled WGS sequence"/>
</dbReference>
<protein>
    <recommendedName>
        <fullName evidence="4">RNase H type-1 domain-containing protein</fullName>
    </recommendedName>
</protein>
<feature type="compositionally biased region" description="Acidic residues" evidence="1">
    <location>
        <begin position="111"/>
        <end position="124"/>
    </location>
</feature>
<feature type="compositionally biased region" description="Basic and acidic residues" evidence="1">
    <location>
        <begin position="92"/>
        <end position="110"/>
    </location>
</feature>